<comment type="caution">
    <text evidence="1">The sequence shown here is derived from an EMBL/GenBank/DDBJ whole genome shotgun (WGS) entry which is preliminary data.</text>
</comment>
<gene>
    <name evidence="1" type="ORF">DBZ45_13660</name>
</gene>
<evidence type="ECO:0008006" key="3">
    <source>
        <dbReference type="Google" id="ProtNLM"/>
    </source>
</evidence>
<proteinExistence type="predicted"/>
<name>A0A328HF31_ARTGO</name>
<evidence type="ECO:0000313" key="1">
    <source>
        <dbReference type="EMBL" id="RAM36764.1"/>
    </source>
</evidence>
<evidence type="ECO:0000313" key="2">
    <source>
        <dbReference type="Proteomes" id="UP000249166"/>
    </source>
</evidence>
<dbReference type="OrthoDB" id="4951046at2"/>
<reference evidence="1 2" key="1">
    <citation type="submission" date="2018-04" db="EMBL/GenBank/DDBJ databases">
        <title>Bacteria isolated from cave deposits of Manipur.</title>
        <authorList>
            <person name="Sahoo D."/>
            <person name="Sarangthem I."/>
            <person name="Nandeibam J."/>
        </authorList>
    </citation>
    <scope>NUCLEOTIDE SEQUENCE [LARGE SCALE GENOMIC DNA]</scope>
    <source>
        <strain evidence="2">mrc11</strain>
    </source>
</reference>
<organism evidence="1 2">
    <name type="scientific">Arthrobacter globiformis</name>
    <dbReference type="NCBI Taxonomy" id="1665"/>
    <lineage>
        <taxon>Bacteria</taxon>
        <taxon>Bacillati</taxon>
        <taxon>Actinomycetota</taxon>
        <taxon>Actinomycetes</taxon>
        <taxon>Micrococcales</taxon>
        <taxon>Micrococcaceae</taxon>
        <taxon>Arthrobacter</taxon>
    </lineage>
</organism>
<dbReference type="Proteomes" id="UP000249166">
    <property type="component" value="Unassembled WGS sequence"/>
</dbReference>
<dbReference type="AlphaFoldDB" id="A0A328HF31"/>
<dbReference type="EMBL" id="QLNP01000087">
    <property type="protein sequence ID" value="RAM36764.1"/>
    <property type="molecule type" value="Genomic_DNA"/>
</dbReference>
<accession>A0A328HF31</accession>
<protein>
    <recommendedName>
        <fullName evidence="3">DUF4926 domain-containing protein</fullName>
    </recommendedName>
</protein>
<dbReference type="RefSeq" id="WP_111904434.1">
    <property type="nucleotide sequence ID" value="NZ_QLNP01000087.1"/>
</dbReference>
<sequence>MTEAVMARSTAPQPTSTKVVADWTALMPGDFVTVLEQYTVPYSGWIDDLTEDGRIVWLVRAFGGGRRMFFREDGCIVTVDVP</sequence>